<evidence type="ECO:0000313" key="2">
    <source>
        <dbReference type="Proteomes" id="UP000225984"/>
    </source>
</evidence>
<dbReference type="GeneID" id="63209669"/>
<proteinExistence type="predicted"/>
<protein>
    <submittedName>
        <fullName evidence="1">Uncharacterized protein</fullName>
    </submittedName>
</protein>
<gene>
    <name evidence="1" type="primary">139</name>
    <name evidence="1" type="ORF">SEA_GUUELAD_139</name>
</gene>
<name>A0A286MQN7_9CAUD</name>
<accession>A0A286MQN7</accession>
<evidence type="ECO:0000313" key="1">
    <source>
        <dbReference type="EMBL" id="ASW31562.1"/>
    </source>
</evidence>
<dbReference type="RefSeq" id="YP_010013097.1">
    <property type="nucleotide sequence ID" value="NC_053508.1"/>
</dbReference>
<sequence length="159" mass="17581">MTHTLIQATARVHVPGATECYETPAEAYERAEFLRSVGYVAWVDVRQGDAWVERDASQYAEHDVDDTTADDIADMHDWAAKAEAERAFARLMQRAHGLIDRAYMSSKVGYAQSAIATAQRALTVTTDAYAVGEANHLIGEATRLVDRLNNNYAAAKGRY</sequence>
<dbReference type="Proteomes" id="UP000225984">
    <property type="component" value="Segment"/>
</dbReference>
<keyword evidence="2" id="KW-1185">Reference proteome</keyword>
<organism evidence="1 2">
    <name type="scientific">Mycobacterium phage GuuelaD</name>
    <dbReference type="NCBI Taxonomy" id="2015819"/>
    <lineage>
        <taxon>Viruses</taxon>
        <taxon>Duplodnaviria</taxon>
        <taxon>Heunggongvirae</taxon>
        <taxon>Uroviricota</taxon>
        <taxon>Caudoviricetes</taxon>
        <taxon>Vilmaviridae</taxon>
        <taxon>Lclasvirinae</taxon>
        <taxon>Faithunavirus</taxon>
        <taxon>Faithunavirus guuelaD</taxon>
    </lineage>
</organism>
<dbReference type="KEGG" id="vg:63209669"/>
<reference evidence="1 2" key="1">
    <citation type="submission" date="2017-06" db="EMBL/GenBank/DDBJ databases">
        <authorList>
            <person name="Apiz-Saab J."/>
            <person name="Gonzalez-Montes K.M."/>
            <person name="Diaz-Perez J."/>
            <person name="Fuentes-Cruz G.A."/>
            <person name="Fuster-Rivera J.M."/>
            <person name="Gonzalez-Espada L.V."/>
            <person name="Gonzalez-Perez P.D."/>
            <person name="Hernandez-Morales C.S."/>
            <person name="Hernandez-Rivera R."/>
            <person name="Herrera-DelValle R.J."/>
            <person name="Jaramillo-Criado J.A."/>
            <person name="Lama-Diaz J.M."/>
            <person name="Llavona-Feo P.M."/>
            <person name="Medina-Barreto M.A."/>
            <person name="Melendez-Ortiz M.Y."/>
            <person name="Melendez-Rivera C.M."/>
            <person name="Mercado-Andino A.K."/>
            <person name="Mercado-Delgado A.J."/>
            <person name="Ortiz-DeArmas J.I."/>
            <person name="Ortiz-Ortiz C.P."/>
            <person name="Quesada-Gordillo A.M."/>
            <person name="Fernandez-Martinez M."/>
            <person name="Vazquez E."/>
            <person name="Rubin M.R."/>
            <person name="Stoner T.H."/>
            <person name="Garlena R.A."/>
            <person name="Russell D.A."/>
            <person name="Pope W.H."/>
            <person name="Jacobs-Sera D."/>
            <person name="Hatfull G.F."/>
        </authorList>
    </citation>
    <scope>NUCLEOTIDE SEQUENCE [LARGE SCALE GENOMIC DNA]</scope>
</reference>
<dbReference type="EMBL" id="MF324910">
    <property type="protein sequence ID" value="ASW31562.1"/>
    <property type="molecule type" value="Genomic_DNA"/>
</dbReference>